<dbReference type="SMART" id="SM00530">
    <property type="entry name" value="HTH_XRE"/>
    <property type="match status" value="1"/>
</dbReference>
<evidence type="ECO:0000259" key="1">
    <source>
        <dbReference type="PROSITE" id="PS50943"/>
    </source>
</evidence>
<dbReference type="InterPro" id="IPR010982">
    <property type="entry name" value="Lambda_DNA-bd_dom_sf"/>
</dbReference>
<keyword evidence="3" id="KW-1185">Reference proteome</keyword>
<feature type="domain" description="HTH cro/C1-type" evidence="1">
    <location>
        <begin position="30"/>
        <end position="76"/>
    </location>
</feature>
<dbReference type="Proteomes" id="UP000475117">
    <property type="component" value="Chromosome"/>
</dbReference>
<dbReference type="KEGG" id="soa:G3M56_009840"/>
<protein>
    <submittedName>
        <fullName evidence="2">HigA family addiction module antidote protein</fullName>
    </submittedName>
</protein>
<dbReference type="NCBIfam" id="TIGR02607">
    <property type="entry name" value="antidote_HigA"/>
    <property type="match status" value="1"/>
</dbReference>
<dbReference type="RefSeq" id="WP_164362446.1">
    <property type="nucleotide sequence ID" value="NZ_CP066776.1"/>
</dbReference>
<accession>A0A6B3L9H3</accession>
<dbReference type="GO" id="GO:0003677">
    <property type="term" value="F:DNA binding"/>
    <property type="evidence" value="ECO:0007669"/>
    <property type="project" value="InterPro"/>
</dbReference>
<dbReference type="PROSITE" id="PS50943">
    <property type="entry name" value="HTH_CROC1"/>
    <property type="match status" value="1"/>
</dbReference>
<dbReference type="Pfam" id="PF01381">
    <property type="entry name" value="HTH_3"/>
    <property type="match status" value="1"/>
</dbReference>
<dbReference type="InterPro" id="IPR013430">
    <property type="entry name" value="Toxin_antidote_HigA"/>
</dbReference>
<dbReference type="InterPro" id="IPR001387">
    <property type="entry name" value="Cro/C1-type_HTH"/>
</dbReference>
<reference evidence="2 3" key="1">
    <citation type="submission" date="2020-12" db="EMBL/GenBank/DDBJ databases">
        <title>Sulforoseuscoccus oceanibium gen. nov., sp. nov., a representative of the phylum Verrucomicrobia with special cytoplasmic membrane, and proposal of Sulforoseuscoccusaceae fam. nov.</title>
        <authorList>
            <person name="Xi F."/>
        </authorList>
    </citation>
    <scope>NUCLEOTIDE SEQUENCE [LARGE SCALE GENOMIC DNA]</scope>
    <source>
        <strain evidence="2 3">T37</strain>
    </source>
</reference>
<organism evidence="2 3">
    <name type="scientific">Sulfuriroseicoccus oceanibius</name>
    <dbReference type="NCBI Taxonomy" id="2707525"/>
    <lineage>
        <taxon>Bacteria</taxon>
        <taxon>Pseudomonadati</taxon>
        <taxon>Verrucomicrobiota</taxon>
        <taxon>Verrucomicrobiia</taxon>
        <taxon>Verrucomicrobiales</taxon>
        <taxon>Verrucomicrobiaceae</taxon>
        <taxon>Sulfuriroseicoccus</taxon>
    </lineage>
</organism>
<name>A0A6B3L9H3_9BACT</name>
<dbReference type="Gene3D" id="1.10.260.40">
    <property type="entry name" value="lambda repressor-like DNA-binding domains"/>
    <property type="match status" value="1"/>
</dbReference>
<dbReference type="CDD" id="cd00093">
    <property type="entry name" value="HTH_XRE"/>
    <property type="match status" value="1"/>
</dbReference>
<gene>
    <name evidence="2" type="ORF">G3M56_009840</name>
</gene>
<proteinExistence type="predicted"/>
<dbReference type="EMBL" id="CP066776">
    <property type="protein sequence ID" value="QQL44194.1"/>
    <property type="molecule type" value="Genomic_DNA"/>
</dbReference>
<evidence type="ECO:0000313" key="2">
    <source>
        <dbReference type="EMBL" id="QQL44194.1"/>
    </source>
</evidence>
<evidence type="ECO:0000313" key="3">
    <source>
        <dbReference type="Proteomes" id="UP000475117"/>
    </source>
</evidence>
<dbReference type="SUPFAM" id="SSF47413">
    <property type="entry name" value="lambda repressor-like DNA-binding domains"/>
    <property type="match status" value="1"/>
</dbReference>
<dbReference type="AlphaFoldDB" id="A0A6B3L9H3"/>
<sequence>MSDQMKVTKVPKLATNAACGIVADTISHFGLSQAEVARAMNVSPGLISDIVKGKKGVSVEFAIRFEKCFGVSSEWLVKTQSFHDYCTTWHKKEAAIASEVKPVEQAV</sequence>